<dbReference type="PANTHER" id="PTHR37813:SF1">
    <property type="entry name" value="FELS-2 PROPHAGE PROTEIN"/>
    <property type="match status" value="1"/>
</dbReference>
<proteinExistence type="predicted"/>
<accession>A0A8S5SZA4</accession>
<dbReference type="Gene3D" id="1.20.120.20">
    <property type="entry name" value="Apolipoprotein"/>
    <property type="match status" value="1"/>
</dbReference>
<dbReference type="EMBL" id="BK032702">
    <property type="protein sequence ID" value="DAF55866.1"/>
    <property type="molecule type" value="Genomic_DNA"/>
</dbReference>
<dbReference type="InterPro" id="IPR016024">
    <property type="entry name" value="ARM-type_fold"/>
</dbReference>
<protein>
    <submittedName>
        <fullName evidence="1">Minor tail protein</fullName>
    </submittedName>
</protein>
<dbReference type="PANTHER" id="PTHR37813">
    <property type="entry name" value="FELS-2 PROPHAGE PROTEIN"/>
    <property type="match status" value="1"/>
</dbReference>
<evidence type="ECO:0000313" key="1">
    <source>
        <dbReference type="EMBL" id="DAF55866.1"/>
    </source>
</evidence>
<dbReference type="SUPFAM" id="SSF48371">
    <property type="entry name" value="ARM repeat"/>
    <property type="match status" value="1"/>
</dbReference>
<name>A0A8S5SZA4_9CAUD</name>
<reference evidence="1" key="1">
    <citation type="journal article" date="2021" name="Proc. Natl. Acad. Sci. U.S.A.">
        <title>A Catalog of Tens of Thousands of Viruses from Human Metagenomes Reveals Hidden Associations with Chronic Diseases.</title>
        <authorList>
            <person name="Tisza M.J."/>
            <person name="Buck C.B."/>
        </authorList>
    </citation>
    <scope>NUCLEOTIDE SEQUENCE</scope>
    <source>
        <strain evidence="1">CtKPn8</strain>
    </source>
</reference>
<sequence length="1000" mass="107140">MSTNVGEIDLSLILNSDKFNSQLKNVDSQANSAATKISSSLSKIGKAALAAFSVTAVVKFGKECLRVATETSNAWIGLNSILTGQGKSFDQAKAFIQDYISDGLVPLNNAVAAYKNLALRGYSSDQIQKTMNALKNSATFARQSTYSLGDAVQTATEGLKNENSVVVDNAGVTKNVAKMWEDYAKSVGKTTNQLTQAEKIQAEVNGILEETKFQSNDAAIYASTYSGKLAQLNTAFTNLKTAVGNVIQPIAKLFIPIITTAVNAVTRLFTALSGLLSLFGLKADSVETVSSGLGDLANQAGTASDAISGVGDSAKKAGKDAKKASNNLAAFDNLNVLQKDTDTSSGSSGGSGGSSAGIKDTLDVSSTITEDTSAFDGLIGRVKELASIFKEGFDISFGDTNFDGIIGHLNGIKDTIINIWTDPKVVNSASNWVNTVCYSLGQAIGAVARIGTNIVEGLVGSIDKYLSQNKERIKTHICNMFDISSADLALTGNLWQALGEISDVFKSDTAKQIGANIIAIFANPFMSIQELCGKFVLDLKAILFQPIIDNADKIKTTIENTMKPIESFTNTLANAMTYVGDKWNEVYDQHIHPLMEALKTGISDTFGKFLDAYNTYVAPMLERLATKFNELWNTHLKPFVDNVAGLIGSIADAVTALWNNILKPVIDWIIQNILPVLVPIFESLWNTICNVFGAITDTIGGIIQTFKGLIDFIVGIFTGDWNKAWEGIKTFFTGIWNAIKGVVSTVWNAIKGIIETVINTIKGIITTVFNAIKTVISNIFNGIKNTVSNIWNGIKNSISNAVNSIKNGIINNFQTAYNRITSIFRNIGSFFSGIWNNIKNTFSALGTKIGDAISGAVKSGINGVLGMIEGVVNKFVNMINGAIDLINNIPGVSIGKLSQLNLPRLAEGGYVKANTPQLAVIGDNKNQGEVVAPEDKMLDMILTALKMFNEQNVGQNNNSQAQNITIKFDGSMAQLIRILKPELDKESKRKGSKLILGGAT</sequence>
<organism evidence="1">
    <name type="scientific">Myoviridae sp. ctKPn8</name>
    <dbReference type="NCBI Taxonomy" id="2827676"/>
    <lineage>
        <taxon>Viruses</taxon>
        <taxon>Duplodnaviria</taxon>
        <taxon>Heunggongvirae</taxon>
        <taxon>Uroviricota</taxon>
        <taxon>Caudoviricetes</taxon>
    </lineage>
</organism>